<proteinExistence type="predicted"/>
<keyword evidence="3" id="KW-0964">Secreted</keyword>
<dbReference type="InterPro" id="IPR051648">
    <property type="entry name" value="CWI-Assembly_Regulator"/>
</dbReference>
<dbReference type="PANTHER" id="PTHR31018">
    <property type="entry name" value="SPORULATION-SPECIFIC PROTEIN-RELATED"/>
    <property type="match status" value="1"/>
</dbReference>
<comment type="subcellular location">
    <subcellularLocation>
        <location evidence="1">Secreted</location>
        <location evidence="1">Cell wall</location>
    </subcellularLocation>
</comment>
<dbReference type="Pfam" id="PF01030">
    <property type="entry name" value="Recep_L_domain"/>
    <property type="match status" value="1"/>
</dbReference>
<evidence type="ECO:0000259" key="7">
    <source>
        <dbReference type="Pfam" id="PF01030"/>
    </source>
</evidence>
<accession>A0A9D7SVV5</accession>
<dbReference type="EMBL" id="JADKGY010000006">
    <property type="protein sequence ID" value="MBK9982655.1"/>
    <property type="molecule type" value="Genomic_DNA"/>
</dbReference>
<evidence type="ECO:0000256" key="6">
    <source>
        <dbReference type="SAM" id="SignalP"/>
    </source>
</evidence>
<evidence type="ECO:0000256" key="1">
    <source>
        <dbReference type="ARBA" id="ARBA00004191"/>
    </source>
</evidence>
<feature type="chain" id="PRO_5038692481" evidence="6">
    <location>
        <begin position="33"/>
        <end position="599"/>
    </location>
</feature>
<evidence type="ECO:0000256" key="4">
    <source>
        <dbReference type="ARBA" id="ARBA00022729"/>
    </source>
</evidence>
<dbReference type="AlphaFoldDB" id="A0A9D7SVV5"/>
<comment type="caution">
    <text evidence="8">The sequence shown here is derived from an EMBL/GenBank/DDBJ whole genome shotgun (WGS) entry which is preliminary data.</text>
</comment>
<dbReference type="InterPro" id="IPR000494">
    <property type="entry name" value="Rcpt_L-dom"/>
</dbReference>
<dbReference type="GO" id="GO:0030313">
    <property type="term" value="C:cell envelope"/>
    <property type="evidence" value="ECO:0007669"/>
    <property type="project" value="UniProtKB-SubCell"/>
</dbReference>
<feature type="signal peptide" evidence="6">
    <location>
        <begin position="1"/>
        <end position="32"/>
    </location>
</feature>
<dbReference type="SUPFAM" id="SSF52058">
    <property type="entry name" value="L domain-like"/>
    <property type="match status" value="4"/>
</dbReference>
<evidence type="ECO:0000313" key="8">
    <source>
        <dbReference type="EMBL" id="MBK9982655.1"/>
    </source>
</evidence>
<protein>
    <submittedName>
        <fullName evidence="8">T9SS type A sorting domain-containing protein</fullName>
    </submittedName>
</protein>
<dbReference type="Proteomes" id="UP000808337">
    <property type="component" value="Unassembled WGS sequence"/>
</dbReference>
<keyword evidence="4 6" id="KW-0732">Signal</keyword>
<name>A0A9D7SVV5_9BACT</name>
<evidence type="ECO:0000256" key="5">
    <source>
        <dbReference type="ARBA" id="ARBA00023180"/>
    </source>
</evidence>
<reference evidence="8 9" key="1">
    <citation type="submission" date="2020-10" db="EMBL/GenBank/DDBJ databases">
        <title>Connecting structure to function with the recovery of over 1000 high-quality activated sludge metagenome-assembled genomes encoding full-length rRNA genes using long-read sequencing.</title>
        <authorList>
            <person name="Singleton C.M."/>
            <person name="Petriglieri F."/>
            <person name="Kristensen J.M."/>
            <person name="Kirkegaard R.H."/>
            <person name="Michaelsen T.Y."/>
            <person name="Andersen M.H."/>
            <person name="Karst S.M."/>
            <person name="Dueholm M.S."/>
            <person name="Nielsen P.H."/>
            <person name="Albertsen M."/>
        </authorList>
    </citation>
    <scope>NUCLEOTIDE SEQUENCE [LARGE SCALE GENOMIC DNA]</scope>
    <source>
        <strain evidence="8">Ribe_18-Q3-R11-54_MAXAC.273</strain>
    </source>
</reference>
<dbReference type="Gene3D" id="3.80.20.20">
    <property type="entry name" value="Receptor L-domain"/>
    <property type="match status" value="3"/>
</dbReference>
<feature type="domain" description="Receptor L-domain" evidence="7">
    <location>
        <begin position="57"/>
        <end position="122"/>
    </location>
</feature>
<dbReference type="InterPro" id="IPR036941">
    <property type="entry name" value="Rcpt_L-dom_sf"/>
</dbReference>
<organism evidence="8 9">
    <name type="scientific">Candidatus Opimibacter skivensis</name>
    <dbReference type="NCBI Taxonomy" id="2982028"/>
    <lineage>
        <taxon>Bacteria</taxon>
        <taxon>Pseudomonadati</taxon>
        <taxon>Bacteroidota</taxon>
        <taxon>Saprospiria</taxon>
        <taxon>Saprospirales</taxon>
        <taxon>Saprospiraceae</taxon>
        <taxon>Candidatus Opimibacter</taxon>
    </lineage>
</organism>
<evidence type="ECO:0000313" key="9">
    <source>
        <dbReference type="Proteomes" id="UP000808337"/>
    </source>
</evidence>
<keyword evidence="5" id="KW-0325">Glycoprotein</keyword>
<keyword evidence="2" id="KW-0134">Cell wall</keyword>
<gene>
    <name evidence="8" type="ORF">IPP15_09545</name>
</gene>
<evidence type="ECO:0000256" key="3">
    <source>
        <dbReference type="ARBA" id="ARBA00022525"/>
    </source>
</evidence>
<sequence>MISQVLINVAVFNKHKFLASSLLLLFSITCFCQNCLPEGIQFKSQSQVDSFRILYPGCTMIGGNVKFSVGGHFTSFDSLDHIQIIEGNLELRGAITSLDTIRAFRSLKAVNGDLFLSYLFNVEAIIGFDSILHIGGHLALTDFHELNILDAFENLESIGENLEINFLNIPGSIHFFPRLRYTGGRINIEAGEINTITGFDSLIYIGDDLRFWEVTGLTTIDAFANLERIDGGLHIVRILDAGHFHGFPKLKIVKGDVAVLSFLDSLSGFGLLDTIGGSFELLQNDSLREMHAFQNVRYVGDNVRIESNPLLKSFSGLNLLDSIYNDLIVSENASLDTLATFEKLAWIGDVCHIQQNQNLRSLNFLHTLASADDIVIQNNASLLSLSGLENIEKIGNDVRVENNSGLLSITGLQNLRRIPRDINIEGNQRLHDLGGLEGLRYVGRFMEIIQNDSLVTLEGIDHLDSVKAILLIKKNPSLGECAIESVCLHFIHSTDQIIESNAVGCNSVMEVEAQCLTASEEIPFESIGIHPNPVEQELFLSDDTFIDGHTTYFMYDCLGRLIKVDEWHGSLQLGGLPSGIYTLLIKKDHEIRQGRVIKK</sequence>
<evidence type="ECO:0000256" key="2">
    <source>
        <dbReference type="ARBA" id="ARBA00022512"/>
    </source>
</evidence>
<dbReference type="PANTHER" id="PTHR31018:SF3">
    <property type="entry name" value="RECEPTOR PROTEIN-TYROSINE KINASE"/>
    <property type="match status" value="1"/>
</dbReference>